<dbReference type="OrthoDB" id="5877518at2759"/>
<protein>
    <submittedName>
        <fullName evidence="2">Uncharacterized protein</fullName>
    </submittedName>
</protein>
<sequence>MSSNSTRKSSRQRIDLSKVEEGFDRHELEKALRASLNEANKLGLTGSPVEKSEKKTAIKKKTVVKKTSAKAAPKKTVIANVKTVTSKVKEVSEKKTPVKATPAKAPSAKATPAKAAAKKEATSAPPKKALKIPVKMDKPHKSDTSISSSEPKSEVETSAKPEPSKNSRKRTIVKKVVNKDARK</sequence>
<organism evidence="2 3">
    <name type="scientific">Caenorhabditis bovis</name>
    <dbReference type="NCBI Taxonomy" id="2654633"/>
    <lineage>
        <taxon>Eukaryota</taxon>
        <taxon>Metazoa</taxon>
        <taxon>Ecdysozoa</taxon>
        <taxon>Nematoda</taxon>
        <taxon>Chromadorea</taxon>
        <taxon>Rhabditida</taxon>
        <taxon>Rhabditina</taxon>
        <taxon>Rhabditomorpha</taxon>
        <taxon>Rhabditoidea</taxon>
        <taxon>Rhabditidae</taxon>
        <taxon>Peloderinae</taxon>
        <taxon>Caenorhabditis</taxon>
    </lineage>
</organism>
<proteinExistence type="predicted"/>
<reference evidence="2 3" key="1">
    <citation type="submission" date="2020-04" db="EMBL/GenBank/DDBJ databases">
        <authorList>
            <person name="Laetsch R D."/>
            <person name="Stevens L."/>
            <person name="Kumar S."/>
            <person name="Blaxter L. M."/>
        </authorList>
    </citation>
    <scope>NUCLEOTIDE SEQUENCE [LARGE SCALE GENOMIC DNA]</scope>
</reference>
<gene>
    <name evidence="2" type="ORF">CBOVIS_LOCUS9074</name>
</gene>
<feature type="compositionally biased region" description="Basic and acidic residues" evidence="1">
    <location>
        <begin position="151"/>
        <end position="165"/>
    </location>
</feature>
<dbReference type="EMBL" id="CADEPM010000006">
    <property type="protein sequence ID" value="CAB3407096.1"/>
    <property type="molecule type" value="Genomic_DNA"/>
</dbReference>
<evidence type="ECO:0000256" key="1">
    <source>
        <dbReference type="SAM" id="MobiDB-lite"/>
    </source>
</evidence>
<evidence type="ECO:0000313" key="3">
    <source>
        <dbReference type="Proteomes" id="UP000494206"/>
    </source>
</evidence>
<name>A0A8S1F3I7_9PELO</name>
<feature type="compositionally biased region" description="Low complexity" evidence="1">
    <location>
        <begin position="98"/>
        <end position="115"/>
    </location>
</feature>
<evidence type="ECO:0000313" key="2">
    <source>
        <dbReference type="EMBL" id="CAB3407096.1"/>
    </source>
</evidence>
<feature type="compositionally biased region" description="Basic and acidic residues" evidence="1">
    <location>
        <begin position="134"/>
        <end position="143"/>
    </location>
</feature>
<feature type="region of interest" description="Disordered" evidence="1">
    <location>
        <begin position="89"/>
        <end position="183"/>
    </location>
</feature>
<dbReference type="AlphaFoldDB" id="A0A8S1F3I7"/>
<accession>A0A8S1F3I7</accession>
<comment type="caution">
    <text evidence="2">The sequence shown here is derived from an EMBL/GenBank/DDBJ whole genome shotgun (WGS) entry which is preliminary data.</text>
</comment>
<dbReference type="Proteomes" id="UP000494206">
    <property type="component" value="Unassembled WGS sequence"/>
</dbReference>
<keyword evidence="3" id="KW-1185">Reference proteome</keyword>